<name>A0AAV2L1P0_KNICA</name>
<evidence type="ECO:0000313" key="2">
    <source>
        <dbReference type="Proteomes" id="UP001497482"/>
    </source>
</evidence>
<accession>A0AAV2L1P0</accession>
<dbReference type="EMBL" id="OZ035824">
    <property type="protein sequence ID" value="CAL1593262.1"/>
    <property type="molecule type" value="Genomic_DNA"/>
</dbReference>
<organism evidence="1 2">
    <name type="scientific">Knipowitschia caucasica</name>
    <name type="common">Caucasian dwarf goby</name>
    <name type="synonym">Pomatoschistus caucasicus</name>
    <dbReference type="NCBI Taxonomy" id="637954"/>
    <lineage>
        <taxon>Eukaryota</taxon>
        <taxon>Metazoa</taxon>
        <taxon>Chordata</taxon>
        <taxon>Craniata</taxon>
        <taxon>Vertebrata</taxon>
        <taxon>Euteleostomi</taxon>
        <taxon>Actinopterygii</taxon>
        <taxon>Neopterygii</taxon>
        <taxon>Teleostei</taxon>
        <taxon>Neoteleostei</taxon>
        <taxon>Acanthomorphata</taxon>
        <taxon>Gobiaria</taxon>
        <taxon>Gobiiformes</taxon>
        <taxon>Gobioidei</taxon>
        <taxon>Gobiidae</taxon>
        <taxon>Gobiinae</taxon>
        <taxon>Knipowitschia</taxon>
    </lineage>
</organism>
<proteinExistence type="predicted"/>
<keyword evidence="2" id="KW-1185">Reference proteome</keyword>
<sequence>MASVSSRLHTIKAPSPVVSCFLCGNGNHNCHGRDFTQTCIRFHAHCHDPSLPSLFSKPSIKLLLKGIFILSPGSPDRRWPIAMTILQRLLFELLSSKYSPHFASLLKSD</sequence>
<dbReference type="AlphaFoldDB" id="A0AAV2L1P0"/>
<dbReference type="Proteomes" id="UP001497482">
    <property type="component" value="Chromosome 2"/>
</dbReference>
<evidence type="ECO:0000313" key="1">
    <source>
        <dbReference type="EMBL" id="CAL1593262.1"/>
    </source>
</evidence>
<gene>
    <name evidence="1" type="ORF">KC01_LOCUS22391</name>
</gene>
<protein>
    <submittedName>
        <fullName evidence="1">Uncharacterized protein</fullName>
    </submittedName>
</protein>
<reference evidence="1 2" key="1">
    <citation type="submission" date="2024-04" db="EMBL/GenBank/DDBJ databases">
        <authorList>
            <person name="Waldvogel A.-M."/>
            <person name="Schoenle A."/>
        </authorList>
    </citation>
    <scope>NUCLEOTIDE SEQUENCE [LARGE SCALE GENOMIC DNA]</scope>
</reference>